<proteinExistence type="predicted"/>
<evidence type="ECO:0000256" key="1">
    <source>
        <dbReference type="SAM" id="MobiDB-lite"/>
    </source>
</evidence>
<dbReference type="EMBL" id="JH000058">
    <property type="protein sequence ID" value="EGW06237.1"/>
    <property type="molecule type" value="Genomic_DNA"/>
</dbReference>
<dbReference type="AlphaFoldDB" id="G3GX63"/>
<gene>
    <name evidence="2" type="ORF">I79_002377</name>
</gene>
<feature type="region of interest" description="Disordered" evidence="1">
    <location>
        <begin position="33"/>
        <end position="69"/>
    </location>
</feature>
<evidence type="ECO:0000313" key="2">
    <source>
        <dbReference type="EMBL" id="EGW06237.1"/>
    </source>
</evidence>
<organism evidence="2 3">
    <name type="scientific">Cricetulus griseus</name>
    <name type="common">Chinese hamster</name>
    <name type="synonym">Cricetulus barabensis griseus</name>
    <dbReference type="NCBI Taxonomy" id="10029"/>
    <lineage>
        <taxon>Eukaryota</taxon>
        <taxon>Metazoa</taxon>
        <taxon>Chordata</taxon>
        <taxon>Craniata</taxon>
        <taxon>Vertebrata</taxon>
        <taxon>Euteleostomi</taxon>
        <taxon>Mammalia</taxon>
        <taxon>Eutheria</taxon>
        <taxon>Euarchontoglires</taxon>
        <taxon>Glires</taxon>
        <taxon>Rodentia</taxon>
        <taxon>Myomorpha</taxon>
        <taxon>Muroidea</taxon>
        <taxon>Cricetidae</taxon>
        <taxon>Cricetinae</taxon>
        <taxon>Cricetulus</taxon>
    </lineage>
</organism>
<name>G3GX63_CRIGR</name>
<sequence>MAMTRGGLSEANGLLSKLCPCLTEGAQVKHLEPARPQPEACGTVPEGQTSPPFSGHRGRIGSSPFPHTP</sequence>
<dbReference type="Proteomes" id="UP000001075">
    <property type="component" value="Unassembled WGS sequence"/>
</dbReference>
<accession>G3GX63</accession>
<reference evidence="3" key="1">
    <citation type="journal article" date="2011" name="Nat. Biotechnol.">
        <title>The genomic sequence of the Chinese hamster ovary (CHO)-K1 cell line.</title>
        <authorList>
            <person name="Xu X."/>
            <person name="Nagarajan H."/>
            <person name="Lewis N.E."/>
            <person name="Pan S."/>
            <person name="Cai Z."/>
            <person name="Liu X."/>
            <person name="Chen W."/>
            <person name="Xie M."/>
            <person name="Wang W."/>
            <person name="Hammond S."/>
            <person name="Andersen M.R."/>
            <person name="Neff N."/>
            <person name="Passarelli B."/>
            <person name="Koh W."/>
            <person name="Fan H.C."/>
            <person name="Wang J."/>
            <person name="Gui Y."/>
            <person name="Lee K.H."/>
            <person name="Betenbaugh M.J."/>
            <person name="Quake S.R."/>
            <person name="Famili I."/>
            <person name="Palsson B.O."/>
            <person name="Wang J."/>
        </authorList>
    </citation>
    <scope>NUCLEOTIDE SEQUENCE [LARGE SCALE GENOMIC DNA]</scope>
    <source>
        <strain evidence="3">CHO K1 cell line</strain>
    </source>
</reference>
<protein>
    <submittedName>
        <fullName evidence="2">Uncharacterized protein</fullName>
    </submittedName>
</protein>
<evidence type="ECO:0000313" key="3">
    <source>
        <dbReference type="Proteomes" id="UP000001075"/>
    </source>
</evidence>
<dbReference type="InParanoid" id="G3GX63"/>